<dbReference type="AlphaFoldDB" id="A0AAW1HY28"/>
<protein>
    <submittedName>
        <fullName evidence="1">Uncharacterized protein</fullName>
    </submittedName>
</protein>
<dbReference type="Proteomes" id="UP001458880">
    <property type="component" value="Unassembled WGS sequence"/>
</dbReference>
<proteinExistence type="predicted"/>
<dbReference type="EMBL" id="JASPKY010000827">
    <property type="protein sequence ID" value="KAK9681311.1"/>
    <property type="molecule type" value="Genomic_DNA"/>
</dbReference>
<evidence type="ECO:0000313" key="2">
    <source>
        <dbReference type="Proteomes" id="UP001458880"/>
    </source>
</evidence>
<evidence type="ECO:0000313" key="1">
    <source>
        <dbReference type="EMBL" id="KAK9681311.1"/>
    </source>
</evidence>
<sequence>MDERIFEATSGARAMGFNNNTVDTFFRLLTETIDTHNLTGDRICNCNKTGVTVNPKTQSRVLAKRGKRQVGILNPSERGQTVTAEIGVSAAGNYMPPSLIFPMTRKQQIFELSEFGIEGPPEQMNMIADNIDIDAERHAADTCLNQWNDEQHNISLTVIKAVRNDNESQR</sequence>
<keyword evidence="2" id="KW-1185">Reference proteome</keyword>
<accession>A0AAW1HY28</accession>
<comment type="caution">
    <text evidence="1">The sequence shown here is derived from an EMBL/GenBank/DDBJ whole genome shotgun (WGS) entry which is preliminary data.</text>
</comment>
<gene>
    <name evidence="1" type="ORF">QE152_g38412</name>
</gene>
<name>A0AAW1HY28_POPJA</name>
<reference evidence="1 2" key="1">
    <citation type="journal article" date="2024" name="BMC Genomics">
        <title>De novo assembly and annotation of Popillia japonica's genome with initial clues to its potential as an invasive pest.</title>
        <authorList>
            <person name="Cucini C."/>
            <person name="Boschi S."/>
            <person name="Funari R."/>
            <person name="Cardaioli E."/>
            <person name="Iannotti N."/>
            <person name="Marturano G."/>
            <person name="Paoli F."/>
            <person name="Bruttini M."/>
            <person name="Carapelli A."/>
            <person name="Frati F."/>
            <person name="Nardi F."/>
        </authorList>
    </citation>
    <scope>NUCLEOTIDE SEQUENCE [LARGE SCALE GENOMIC DNA]</scope>
    <source>
        <strain evidence="1">DMR45628</strain>
    </source>
</reference>
<organism evidence="1 2">
    <name type="scientific">Popillia japonica</name>
    <name type="common">Japanese beetle</name>
    <dbReference type="NCBI Taxonomy" id="7064"/>
    <lineage>
        <taxon>Eukaryota</taxon>
        <taxon>Metazoa</taxon>
        <taxon>Ecdysozoa</taxon>
        <taxon>Arthropoda</taxon>
        <taxon>Hexapoda</taxon>
        <taxon>Insecta</taxon>
        <taxon>Pterygota</taxon>
        <taxon>Neoptera</taxon>
        <taxon>Endopterygota</taxon>
        <taxon>Coleoptera</taxon>
        <taxon>Polyphaga</taxon>
        <taxon>Scarabaeiformia</taxon>
        <taxon>Scarabaeidae</taxon>
        <taxon>Rutelinae</taxon>
        <taxon>Popillia</taxon>
    </lineage>
</organism>